<evidence type="ECO:0000259" key="1">
    <source>
        <dbReference type="Pfam" id="PF01494"/>
    </source>
</evidence>
<feature type="domain" description="FAD-binding" evidence="1">
    <location>
        <begin position="40"/>
        <end position="255"/>
    </location>
</feature>
<accession>E1Y7Z2</accession>
<name>E1Y7Z2_9BACT</name>
<dbReference type="PANTHER" id="PTHR42685:SF22">
    <property type="entry name" value="CONDITIONED MEDIUM FACTOR RECEPTOR 1"/>
    <property type="match status" value="1"/>
</dbReference>
<proteinExistence type="predicted"/>
<evidence type="ECO:0000313" key="2">
    <source>
        <dbReference type="EMBL" id="CBX26686.1"/>
    </source>
</evidence>
<dbReference type="EMBL" id="FR695864">
    <property type="protein sequence ID" value="CBX26686.1"/>
    <property type="molecule type" value="Genomic_DNA"/>
</dbReference>
<protein>
    <recommendedName>
        <fullName evidence="1">FAD-binding domain-containing protein</fullName>
    </recommendedName>
</protein>
<dbReference type="PANTHER" id="PTHR42685">
    <property type="entry name" value="GERANYLGERANYL DIPHOSPHATE REDUCTASE"/>
    <property type="match status" value="1"/>
</dbReference>
<reference evidence="2" key="1">
    <citation type="journal article" date="2011" name="Environ. Microbiol.">
        <title>Genomic insights into the metabolic potential of the polycyclic aromatic hydrocarbon degrading sulfate-reducing Deltaproteobacterium N47.</title>
        <authorList>
            <person name="Bergmann F."/>
            <person name="Selesi D."/>
            <person name="Weinmaier T."/>
            <person name="Tischler P."/>
            <person name="Rattei T."/>
            <person name="Meckenstock R.U."/>
        </authorList>
    </citation>
    <scope>NUCLEOTIDE SEQUENCE</scope>
</reference>
<dbReference type="SUPFAM" id="SSF51905">
    <property type="entry name" value="FAD/NAD(P)-binding domain"/>
    <property type="match status" value="1"/>
</dbReference>
<gene>
    <name evidence="2" type="ORF">N47_A07150</name>
</gene>
<dbReference type="GO" id="GO:0071949">
    <property type="term" value="F:FAD binding"/>
    <property type="evidence" value="ECO:0007669"/>
    <property type="project" value="InterPro"/>
</dbReference>
<organism evidence="2">
    <name type="scientific">uncultured Desulfobacterium sp</name>
    <dbReference type="NCBI Taxonomy" id="201089"/>
    <lineage>
        <taxon>Bacteria</taxon>
        <taxon>Pseudomonadati</taxon>
        <taxon>Thermodesulfobacteriota</taxon>
        <taxon>Desulfobacteria</taxon>
        <taxon>Desulfobacterales</taxon>
        <taxon>Desulfobacteriaceae</taxon>
        <taxon>Desulfobacterium</taxon>
        <taxon>environmental samples</taxon>
    </lineage>
</organism>
<dbReference type="AlphaFoldDB" id="E1Y7Z2"/>
<dbReference type="Pfam" id="PF01494">
    <property type="entry name" value="FAD_binding_3"/>
    <property type="match status" value="1"/>
</dbReference>
<dbReference type="InterPro" id="IPR002938">
    <property type="entry name" value="FAD-bd"/>
</dbReference>
<sequence length="269" mass="30593">MEQKKGFFPYVWELPKDGRSFPQDLYNIWRSKFDYWLLKESGVEYKDNCKFNNYSMENGKIKVEVSINDKENIDLYCSYLIGADGGGSRLRPLLDPAFMKIEQAVAVYQAYYRFSDMGSLEDAHWYVFLEPQIGEAISCAHRKDDFLTLCVCGFKGRSLKKSMEDFKNLLAENFQVVLKDMQRDEGCVMRMAPPHLGKDNIILTGEAAGMSYLNGEGISTAIDSGYGAGIAVAQGIKKGSNVLEIYEKELEGVIRHMELCKENMHFLVT</sequence>
<dbReference type="InterPro" id="IPR050407">
    <property type="entry name" value="Geranylgeranyl_reductase"/>
</dbReference>
<dbReference type="InterPro" id="IPR036188">
    <property type="entry name" value="FAD/NAD-bd_sf"/>
</dbReference>
<dbReference type="Gene3D" id="3.50.50.60">
    <property type="entry name" value="FAD/NAD(P)-binding domain"/>
    <property type="match status" value="1"/>
</dbReference>